<evidence type="ECO:0000313" key="8">
    <source>
        <dbReference type="Proteomes" id="UP001642464"/>
    </source>
</evidence>
<sequence>MRRFRQFPLRCLQLPAGMRDSMCGYGGERKYGLVAALELVEQHRVIGCRTYSNRCATMDHATMFKTRVVRRDAGTMQIEDEDEVWFEELYTLDKKVGEGSFGNVYKAIESVDNAVLLAVQVFSLASPIASPQAKVDSEEAKRKLASFISECAMLSRLDHPYVVRMHESFQSAGSLHLVLEMCQGGELYNLLVRKIKEEDGLEEVTGQIFFRQMLHAVGYLHAGRIVHRDVKPENFLVSGDTDRPEELVLKLCDFGTATVLTQQKPRSMVNIGTLSYTAPEVYMRKGADLPADIWSLGVVLYVMLTGTNPFRNGKETSKQETVKRIKSGVFATQRAGWLKVSEPGQDMVKKLLVLIEDKRLTCCEVGAGD</sequence>
<dbReference type="Pfam" id="PF00069">
    <property type="entry name" value="Pkinase"/>
    <property type="match status" value="1"/>
</dbReference>
<dbReference type="PANTHER" id="PTHR24345">
    <property type="entry name" value="SERINE/THREONINE-PROTEIN KINASE PLK"/>
    <property type="match status" value="1"/>
</dbReference>
<keyword evidence="8" id="KW-1185">Reference proteome</keyword>
<feature type="domain" description="Protein kinase" evidence="6">
    <location>
        <begin position="90"/>
        <end position="369"/>
    </location>
</feature>
<gene>
    <name evidence="7" type="ORF">SCF082_LOCUS39417</name>
</gene>
<evidence type="ECO:0000256" key="4">
    <source>
        <dbReference type="ARBA" id="ARBA00022777"/>
    </source>
</evidence>
<dbReference type="Proteomes" id="UP001642464">
    <property type="component" value="Unassembled WGS sequence"/>
</dbReference>
<comment type="caution">
    <text evidence="7">The sequence shown here is derived from an EMBL/GenBank/DDBJ whole genome shotgun (WGS) entry which is preliminary data.</text>
</comment>
<evidence type="ECO:0000313" key="7">
    <source>
        <dbReference type="EMBL" id="CAK9082999.1"/>
    </source>
</evidence>
<evidence type="ECO:0000256" key="3">
    <source>
        <dbReference type="ARBA" id="ARBA00022741"/>
    </source>
</evidence>
<dbReference type="InterPro" id="IPR011009">
    <property type="entry name" value="Kinase-like_dom_sf"/>
</dbReference>
<evidence type="ECO:0000256" key="2">
    <source>
        <dbReference type="ARBA" id="ARBA00022679"/>
    </source>
</evidence>
<dbReference type="GO" id="GO:0016301">
    <property type="term" value="F:kinase activity"/>
    <property type="evidence" value="ECO:0007669"/>
    <property type="project" value="UniProtKB-KW"/>
</dbReference>
<keyword evidence="2" id="KW-0808">Transferase</keyword>
<dbReference type="SMART" id="SM00220">
    <property type="entry name" value="S_TKc"/>
    <property type="match status" value="1"/>
</dbReference>
<dbReference type="PROSITE" id="PS50011">
    <property type="entry name" value="PROTEIN_KINASE_DOM"/>
    <property type="match status" value="1"/>
</dbReference>
<evidence type="ECO:0000259" key="6">
    <source>
        <dbReference type="PROSITE" id="PS50011"/>
    </source>
</evidence>
<proteinExistence type="predicted"/>
<keyword evidence="1" id="KW-0723">Serine/threonine-protein kinase</keyword>
<evidence type="ECO:0000256" key="1">
    <source>
        <dbReference type="ARBA" id="ARBA00022527"/>
    </source>
</evidence>
<accession>A0ABP0Q735</accession>
<dbReference type="PANTHER" id="PTHR24345:SF0">
    <property type="entry name" value="CELL CYCLE SERINE_THREONINE-PROTEIN KINASE CDC5_MSD2"/>
    <property type="match status" value="1"/>
</dbReference>
<dbReference type="InterPro" id="IPR000719">
    <property type="entry name" value="Prot_kinase_dom"/>
</dbReference>
<dbReference type="PROSITE" id="PS00108">
    <property type="entry name" value="PROTEIN_KINASE_ST"/>
    <property type="match status" value="1"/>
</dbReference>
<keyword evidence="4 7" id="KW-0418">Kinase</keyword>
<evidence type="ECO:0000256" key="5">
    <source>
        <dbReference type="ARBA" id="ARBA00022840"/>
    </source>
</evidence>
<protein>
    <submittedName>
        <fullName evidence="7">Calcium-dependent protein kinase 2 (PfCDPK2)</fullName>
    </submittedName>
</protein>
<name>A0ABP0Q735_9DINO</name>
<dbReference type="Gene3D" id="1.10.510.10">
    <property type="entry name" value="Transferase(Phosphotransferase) domain 1"/>
    <property type="match status" value="1"/>
</dbReference>
<dbReference type="SUPFAM" id="SSF56112">
    <property type="entry name" value="Protein kinase-like (PK-like)"/>
    <property type="match status" value="1"/>
</dbReference>
<dbReference type="InterPro" id="IPR008271">
    <property type="entry name" value="Ser/Thr_kinase_AS"/>
</dbReference>
<reference evidence="7 8" key="1">
    <citation type="submission" date="2024-02" db="EMBL/GenBank/DDBJ databases">
        <authorList>
            <person name="Chen Y."/>
            <person name="Shah S."/>
            <person name="Dougan E. K."/>
            <person name="Thang M."/>
            <person name="Chan C."/>
        </authorList>
    </citation>
    <scope>NUCLEOTIDE SEQUENCE [LARGE SCALE GENOMIC DNA]</scope>
</reference>
<dbReference type="EMBL" id="CAXAMM010039018">
    <property type="protein sequence ID" value="CAK9082999.1"/>
    <property type="molecule type" value="Genomic_DNA"/>
</dbReference>
<keyword evidence="3" id="KW-0547">Nucleotide-binding</keyword>
<keyword evidence="5" id="KW-0067">ATP-binding</keyword>
<organism evidence="7 8">
    <name type="scientific">Durusdinium trenchii</name>
    <dbReference type="NCBI Taxonomy" id="1381693"/>
    <lineage>
        <taxon>Eukaryota</taxon>
        <taxon>Sar</taxon>
        <taxon>Alveolata</taxon>
        <taxon>Dinophyceae</taxon>
        <taxon>Suessiales</taxon>
        <taxon>Symbiodiniaceae</taxon>
        <taxon>Durusdinium</taxon>
    </lineage>
</organism>